<protein>
    <submittedName>
        <fullName evidence="1">Uncharacterized protein</fullName>
    </submittedName>
</protein>
<name>A0A367F4P5_9ACTN</name>
<dbReference type="Proteomes" id="UP000253094">
    <property type="component" value="Unassembled WGS sequence"/>
</dbReference>
<reference evidence="1 2" key="1">
    <citation type="submission" date="2018-06" db="EMBL/GenBank/DDBJ databases">
        <title>Sphaerisporangium craniellae sp. nov., isolated from a marine sponge in the South China Sea.</title>
        <authorList>
            <person name="Li L."/>
        </authorList>
    </citation>
    <scope>NUCLEOTIDE SEQUENCE [LARGE SCALE GENOMIC DNA]</scope>
    <source>
        <strain evidence="1 2">CCTCC AA 208026</strain>
    </source>
</reference>
<keyword evidence="2" id="KW-1185">Reference proteome</keyword>
<proteinExistence type="predicted"/>
<organism evidence="1 2">
    <name type="scientific">Sphaerisporangium album</name>
    <dbReference type="NCBI Taxonomy" id="509200"/>
    <lineage>
        <taxon>Bacteria</taxon>
        <taxon>Bacillati</taxon>
        <taxon>Actinomycetota</taxon>
        <taxon>Actinomycetes</taxon>
        <taxon>Streptosporangiales</taxon>
        <taxon>Streptosporangiaceae</taxon>
        <taxon>Sphaerisporangium</taxon>
    </lineage>
</organism>
<dbReference type="EMBL" id="QOIL01000022">
    <property type="protein sequence ID" value="RCG25326.1"/>
    <property type="molecule type" value="Genomic_DNA"/>
</dbReference>
<gene>
    <name evidence="1" type="ORF">DQ384_31115</name>
</gene>
<dbReference type="AlphaFoldDB" id="A0A367F4P5"/>
<evidence type="ECO:0000313" key="2">
    <source>
        <dbReference type="Proteomes" id="UP000253094"/>
    </source>
</evidence>
<comment type="caution">
    <text evidence="1">The sequence shown here is derived from an EMBL/GenBank/DDBJ whole genome shotgun (WGS) entry which is preliminary data.</text>
</comment>
<accession>A0A367F4P5</accession>
<sequence>MNSWCGSMYFHVTCRSRRLLICGNQRRTLAAHSASPIGGPPGVSPSAIAGARYLRIVLRSTARLWAISYWERPAYQ</sequence>
<evidence type="ECO:0000313" key="1">
    <source>
        <dbReference type="EMBL" id="RCG25326.1"/>
    </source>
</evidence>